<feature type="region of interest" description="Disordered" evidence="12">
    <location>
        <begin position="543"/>
        <end position="565"/>
    </location>
</feature>
<dbReference type="FunFam" id="3.30.160.60:FF:000019">
    <property type="entry name" value="GLI family zinc finger 3"/>
    <property type="match status" value="1"/>
</dbReference>
<gene>
    <name evidence="14" type="primary">GLIS1</name>
    <name evidence="14" type="ORF">Ciccas_003983</name>
</gene>
<dbReference type="PROSITE" id="PS50157">
    <property type="entry name" value="ZINC_FINGER_C2H2_2"/>
    <property type="match status" value="4"/>
</dbReference>
<evidence type="ECO:0000313" key="15">
    <source>
        <dbReference type="Proteomes" id="UP001626550"/>
    </source>
</evidence>
<feature type="domain" description="C2H2-type" evidence="13">
    <location>
        <begin position="99"/>
        <end position="126"/>
    </location>
</feature>
<dbReference type="Pfam" id="PF23561">
    <property type="entry name" value="zf-C2H2_15"/>
    <property type="match status" value="1"/>
</dbReference>
<dbReference type="GO" id="GO:0005634">
    <property type="term" value="C:nucleus"/>
    <property type="evidence" value="ECO:0007669"/>
    <property type="project" value="UniProtKB-SubCell"/>
</dbReference>
<dbReference type="GO" id="GO:0008270">
    <property type="term" value="F:zinc ion binding"/>
    <property type="evidence" value="ECO:0007669"/>
    <property type="project" value="UniProtKB-KW"/>
</dbReference>
<dbReference type="InterPro" id="IPR036236">
    <property type="entry name" value="Znf_C2H2_sf"/>
</dbReference>
<proteinExistence type="inferred from homology"/>
<dbReference type="SUPFAM" id="SSF57667">
    <property type="entry name" value="beta-beta-alpha zinc fingers"/>
    <property type="match status" value="2"/>
</dbReference>
<keyword evidence="9" id="KW-0804">Transcription</keyword>
<accession>A0ABD2QCT8</accession>
<evidence type="ECO:0000259" key="13">
    <source>
        <dbReference type="PROSITE" id="PS50157"/>
    </source>
</evidence>
<feature type="domain" description="C2H2-type" evidence="13">
    <location>
        <begin position="188"/>
        <end position="218"/>
    </location>
</feature>
<dbReference type="FunFam" id="3.30.160.60:FF:000031">
    <property type="entry name" value="GLI family zinc finger 3"/>
    <property type="match status" value="1"/>
</dbReference>
<name>A0ABD2QCT8_9PLAT</name>
<sequence length="565" mass="63130">MWPQEAGADNSWNSESALKIKKSEEEEDFALDVEVSNDGVSSVLASGGSPQEGDPDFVETCCKWHDCQAEFECQDQLVKHINQDHICNGANKNFVCLWRDCVRGNRPFKAQYMLVVHMRRHTGEKPHKCTFEGCEKRYSRLENLKTHLRSHTGEKPYQCEFVGCTKAFSNASDRAKHQNRTHSSEKPYVCKVEGCSKRYTDPSSLRKHVKTVHGPEASAGDKRSLQQVYAYKKHRGESWSDRSLANGSHRTYYYSGGNGTLPGNLSRYMFSSAWEGASQSTSSSCNGGVLNLSRTNGNGDENGNGRLQSSFSNLTLFSNFRQAMMMYQQQSSNTGQASGQTNGFTSSAANYKTVQKTSPKDGKISKYGNSFDSYQTQSNNACGPFIGRSSSHSHSHDPNRYNHSSGNDPNYWYSDDSDSQNTHPSYGMLDAGGLLLGTRSRFAIPDTVKLQQKRLQIKAEVHTEPLWNHDYQRPILSPTESSISHGKRSSSVLSGSSGVLPDMMEDLELSSLDSTSSKSKLSKLDDYLDDEAKKSAFKRTWKNQQAHSYYQTSNDMPRNQNCATK</sequence>
<dbReference type="PROSITE" id="PS00028">
    <property type="entry name" value="ZINC_FINGER_C2H2_1"/>
    <property type="match status" value="4"/>
</dbReference>
<dbReference type="FunFam" id="3.30.160.60:FF:000036">
    <property type="entry name" value="GLI family zinc finger 3"/>
    <property type="match status" value="1"/>
</dbReference>
<feature type="region of interest" description="Disordered" evidence="12">
    <location>
        <begin position="382"/>
        <end position="425"/>
    </location>
</feature>
<dbReference type="Gene3D" id="3.30.160.60">
    <property type="entry name" value="Classic Zinc Finger"/>
    <property type="match status" value="5"/>
</dbReference>
<feature type="domain" description="C2H2-type" evidence="13">
    <location>
        <begin position="127"/>
        <end position="156"/>
    </location>
</feature>
<keyword evidence="4" id="KW-0677">Repeat</keyword>
<dbReference type="FunFam" id="3.30.160.60:FF:000048">
    <property type="entry name" value="GLI family zinc finger 3"/>
    <property type="match status" value="1"/>
</dbReference>
<evidence type="ECO:0000256" key="1">
    <source>
        <dbReference type="ARBA" id="ARBA00004123"/>
    </source>
</evidence>
<evidence type="ECO:0000256" key="10">
    <source>
        <dbReference type="ARBA" id="ARBA00023242"/>
    </source>
</evidence>
<comment type="similarity">
    <text evidence="2">Belongs to the GLI C2H2-type zinc-finger protein family.</text>
</comment>
<evidence type="ECO:0000256" key="2">
    <source>
        <dbReference type="ARBA" id="ARBA00010831"/>
    </source>
</evidence>
<keyword evidence="5 11" id="KW-0863">Zinc-finger</keyword>
<protein>
    <submittedName>
        <fullName evidence="14">GLIS zinc finger</fullName>
    </submittedName>
</protein>
<evidence type="ECO:0000256" key="12">
    <source>
        <dbReference type="SAM" id="MobiDB-lite"/>
    </source>
</evidence>
<evidence type="ECO:0000256" key="6">
    <source>
        <dbReference type="ARBA" id="ARBA00022833"/>
    </source>
</evidence>
<evidence type="ECO:0000256" key="4">
    <source>
        <dbReference type="ARBA" id="ARBA00022737"/>
    </source>
</evidence>
<comment type="caution">
    <text evidence="14">The sequence shown here is derived from an EMBL/GenBank/DDBJ whole genome shotgun (WGS) entry which is preliminary data.</text>
</comment>
<feature type="region of interest" description="Disordered" evidence="12">
    <location>
        <begin position="284"/>
        <end position="307"/>
    </location>
</feature>
<keyword evidence="6" id="KW-0862">Zinc</keyword>
<keyword evidence="15" id="KW-1185">Reference proteome</keyword>
<feature type="non-terminal residue" evidence="14">
    <location>
        <position position="565"/>
    </location>
</feature>
<evidence type="ECO:0000256" key="7">
    <source>
        <dbReference type="ARBA" id="ARBA00023015"/>
    </source>
</evidence>
<dbReference type="InterPro" id="IPR043359">
    <property type="entry name" value="GLI-like"/>
</dbReference>
<keyword evidence="8" id="KW-0238">DNA-binding</keyword>
<evidence type="ECO:0000256" key="5">
    <source>
        <dbReference type="ARBA" id="ARBA00022771"/>
    </source>
</evidence>
<organism evidence="14 15">
    <name type="scientific">Cichlidogyrus casuarinus</name>
    <dbReference type="NCBI Taxonomy" id="1844966"/>
    <lineage>
        <taxon>Eukaryota</taxon>
        <taxon>Metazoa</taxon>
        <taxon>Spiralia</taxon>
        <taxon>Lophotrochozoa</taxon>
        <taxon>Platyhelminthes</taxon>
        <taxon>Monogenea</taxon>
        <taxon>Monopisthocotylea</taxon>
        <taxon>Dactylogyridea</taxon>
        <taxon>Ancyrocephalidae</taxon>
        <taxon>Cichlidogyrus</taxon>
    </lineage>
</organism>
<keyword evidence="7" id="KW-0805">Transcription regulation</keyword>
<evidence type="ECO:0000256" key="8">
    <source>
        <dbReference type="ARBA" id="ARBA00023125"/>
    </source>
</evidence>
<dbReference type="AlphaFoldDB" id="A0ABD2QCT8"/>
<evidence type="ECO:0000256" key="9">
    <source>
        <dbReference type="ARBA" id="ARBA00023163"/>
    </source>
</evidence>
<evidence type="ECO:0000256" key="11">
    <source>
        <dbReference type="PROSITE-ProRule" id="PRU00042"/>
    </source>
</evidence>
<comment type="subcellular location">
    <subcellularLocation>
        <location evidence="1">Nucleus</location>
    </subcellularLocation>
</comment>
<dbReference type="PANTHER" id="PTHR45718:SF2">
    <property type="entry name" value="ZINC FINGER PROTEIN GLI1"/>
    <property type="match status" value="1"/>
</dbReference>
<dbReference type="GO" id="GO:0003677">
    <property type="term" value="F:DNA binding"/>
    <property type="evidence" value="ECO:0007669"/>
    <property type="project" value="UniProtKB-KW"/>
</dbReference>
<feature type="domain" description="C2H2-type" evidence="13">
    <location>
        <begin position="157"/>
        <end position="187"/>
    </location>
</feature>
<dbReference type="PANTHER" id="PTHR45718">
    <property type="entry name" value="TRANSCRIPTIONAL ACTIVATOR CUBITUS INTERRUPTUS"/>
    <property type="match status" value="1"/>
</dbReference>
<dbReference type="Proteomes" id="UP001626550">
    <property type="component" value="Unassembled WGS sequence"/>
</dbReference>
<dbReference type="InterPro" id="IPR013087">
    <property type="entry name" value="Znf_C2H2_type"/>
</dbReference>
<dbReference type="EMBL" id="JBJKFK010000395">
    <property type="protein sequence ID" value="KAL3317357.1"/>
    <property type="molecule type" value="Genomic_DNA"/>
</dbReference>
<keyword evidence="3" id="KW-0479">Metal-binding</keyword>
<reference evidence="14 15" key="1">
    <citation type="submission" date="2024-11" db="EMBL/GenBank/DDBJ databases">
        <title>Adaptive evolution of stress response genes in parasites aligns with host niche diversity.</title>
        <authorList>
            <person name="Hahn C."/>
            <person name="Resl P."/>
        </authorList>
    </citation>
    <scope>NUCLEOTIDE SEQUENCE [LARGE SCALE GENOMIC DNA]</scope>
    <source>
        <strain evidence="14">EGGRZ-B1_66</strain>
        <tissue evidence="14">Body</tissue>
    </source>
</reference>
<feature type="region of interest" description="Disordered" evidence="12">
    <location>
        <begin position="350"/>
        <end position="370"/>
    </location>
</feature>
<evidence type="ECO:0000256" key="3">
    <source>
        <dbReference type="ARBA" id="ARBA00022723"/>
    </source>
</evidence>
<evidence type="ECO:0000313" key="14">
    <source>
        <dbReference type="EMBL" id="KAL3317357.1"/>
    </source>
</evidence>
<dbReference type="InterPro" id="IPR056436">
    <property type="entry name" value="Znf-C2H2_ZIC1-5/GLI1-3-like"/>
</dbReference>
<keyword evidence="10" id="KW-0539">Nucleus</keyword>
<feature type="compositionally biased region" description="Low complexity" evidence="12">
    <location>
        <begin position="489"/>
        <end position="499"/>
    </location>
</feature>
<dbReference type="SMART" id="SM00355">
    <property type="entry name" value="ZnF_C2H2"/>
    <property type="match status" value="5"/>
</dbReference>
<dbReference type="Pfam" id="PF00096">
    <property type="entry name" value="zf-C2H2"/>
    <property type="match status" value="3"/>
</dbReference>
<feature type="region of interest" description="Disordered" evidence="12">
    <location>
        <begin position="478"/>
        <end position="499"/>
    </location>
</feature>